<dbReference type="InterPro" id="IPR037294">
    <property type="entry name" value="ABC_BtuC-like"/>
</dbReference>
<dbReference type="Gene3D" id="1.10.3470.10">
    <property type="entry name" value="ABC transporter involved in vitamin B12 uptake, BtuC"/>
    <property type="match status" value="1"/>
</dbReference>
<dbReference type="Pfam" id="PF00950">
    <property type="entry name" value="ABC-3"/>
    <property type="match status" value="1"/>
</dbReference>
<evidence type="ECO:0000313" key="16">
    <source>
        <dbReference type="Proteomes" id="UP000231581"/>
    </source>
</evidence>
<feature type="transmembrane region" description="Helical" evidence="14">
    <location>
        <begin position="143"/>
        <end position="161"/>
    </location>
</feature>
<dbReference type="SUPFAM" id="SSF81345">
    <property type="entry name" value="ABC transporter involved in vitamin B12 uptake, BtuC"/>
    <property type="match status" value="1"/>
</dbReference>
<evidence type="ECO:0000313" key="15">
    <source>
        <dbReference type="EMBL" id="PIP61006.1"/>
    </source>
</evidence>
<dbReference type="InterPro" id="IPR001626">
    <property type="entry name" value="ABC_TroCD"/>
</dbReference>
<gene>
    <name evidence="15" type="ORF">COX00_00130</name>
</gene>
<evidence type="ECO:0000256" key="14">
    <source>
        <dbReference type="SAM" id="Phobius"/>
    </source>
</evidence>
<evidence type="ECO:0000256" key="6">
    <source>
        <dbReference type="ARBA" id="ARBA00022692"/>
    </source>
</evidence>
<dbReference type="PANTHER" id="PTHR30477">
    <property type="entry name" value="ABC-TRANSPORTER METAL-BINDING PROTEIN"/>
    <property type="match status" value="1"/>
</dbReference>
<feature type="transmembrane region" description="Helical" evidence="14">
    <location>
        <begin position="167"/>
        <end position="193"/>
    </location>
</feature>
<comment type="function">
    <text evidence="1">Involved in the high-affinity zinc uptake transport system.</text>
</comment>
<keyword evidence="9 14" id="KW-1133">Transmembrane helix</keyword>
<sequence length="255" mass="26674">MSPQEMYALALALSAAFAAGLMGCFALMKKMTLAGDVMSHIALPGLGLALLWNIQPVIGAIVSLGIGAVLIWKIEQKTDLPTETTIGVMFSAALAIGALVTPSEDIITALFGGANPVSLQTLLLYVALSALVVIFLWVERNRLVLSLFNADLAIVTGVNVSRLNLMYLIAFASTLILGLRFLGALLVGALIIVPAAVSRQFTHTLPNFLAGSALVSLLSVSIGYALASAFGLQTGPTVIALAASVFFLSLFKKKK</sequence>
<feature type="transmembrane region" description="Helical" evidence="14">
    <location>
        <begin position="84"/>
        <end position="102"/>
    </location>
</feature>
<keyword evidence="6 13" id="KW-0812">Transmembrane</keyword>
<dbReference type="Proteomes" id="UP000231581">
    <property type="component" value="Unassembled WGS sequence"/>
</dbReference>
<keyword evidence="5" id="KW-1003">Cell membrane</keyword>
<dbReference type="EMBL" id="PCSZ01000004">
    <property type="protein sequence ID" value="PIP61006.1"/>
    <property type="molecule type" value="Genomic_DNA"/>
</dbReference>
<keyword evidence="8" id="KW-0864">Zinc transport</keyword>
<evidence type="ECO:0000256" key="9">
    <source>
        <dbReference type="ARBA" id="ARBA00022989"/>
    </source>
</evidence>
<keyword evidence="7" id="KW-0862">Zinc</keyword>
<name>A0A2H0BTJ5_9BACT</name>
<evidence type="ECO:0000256" key="10">
    <source>
        <dbReference type="ARBA" id="ARBA00023065"/>
    </source>
</evidence>
<protein>
    <recommendedName>
        <fullName evidence="12">High-affinity zinc uptake system membrane protein ZnuB</fullName>
    </recommendedName>
</protein>
<evidence type="ECO:0000256" key="8">
    <source>
        <dbReference type="ARBA" id="ARBA00022906"/>
    </source>
</evidence>
<dbReference type="PANTHER" id="PTHR30477:SF23">
    <property type="entry name" value="HIGH-AFFINITY ZINC UPTAKE SYSTEM MEMBRANE PROTEIN ZNUB"/>
    <property type="match status" value="1"/>
</dbReference>
<dbReference type="GO" id="GO:0055085">
    <property type="term" value="P:transmembrane transport"/>
    <property type="evidence" value="ECO:0007669"/>
    <property type="project" value="InterPro"/>
</dbReference>
<dbReference type="GO" id="GO:0006829">
    <property type="term" value="P:zinc ion transport"/>
    <property type="evidence" value="ECO:0007669"/>
    <property type="project" value="UniProtKB-KW"/>
</dbReference>
<evidence type="ECO:0000256" key="13">
    <source>
        <dbReference type="RuleBase" id="RU003943"/>
    </source>
</evidence>
<evidence type="ECO:0000256" key="2">
    <source>
        <dbReference type="ARBA" id="ARBA00004651"/>
    </source>
</evidence>
<evidence type="ECO:0000256" key="7">
    <source>
        <dbReference type="ARBA" id="ARBA00022833"/>
    </source>
</evidence>
<evidence type="ECO:0000256" key="3">
    <source>
        <dbReference type="ARBA" id="ARBA00008034"/>
    </source>
</evidence>
<dbReference type="AlphaFoldDB" id="A0A2H0BTJ5"/>
<organism evidence="15 16">
    <name type="scientific">Candidatus Uhrbacteria bacterium CG22_combo_CG10-13_8_21_14_all_47_17</name>
    <dbReference type="NCBI Taxonomy" id="1975041"/>
    <lineage>
        <taxon>Bacteria</taxon>
        <taxon>Candidatus Uhriibacteriota</taxon>
    </lineage>
</organism>
<comment type="similarity">
    <text evidence="3 13">Belongs to the ABC-3 integral membrane protein family.</text>
</comment>
<evidence type="ECO:0000256" key="11">
    <source>
        <dbReference type="ARBA" id="ARBA00023136"/>
    </source>
</evidence>
<feature type="transmembrane region" description="Helical" evidence="14">
    <location>
        <begin position="50"/>
        <end position="72"/>
    </location>
</feature>
<dbReference type="GO" id="GO:0043190">
    <property type="term" value="C:ATP-binding cassette (ABC) transporter complex"/>
    <property type="evidence" value="ECO:0007669"/>
    <property type="project" value="InterPro"/>
</dbReference>
<feature type="transmembrane region" description="Helical" evidence="14">
    <location>
        <begin position="205"/>
        <end position="227"/>
    </location>
</feature>
<dbReference type="GO" id="GO:0010043">
    <property type="term" value="P:response to zinc ion"/>
    <property type="evidence" value="ECO:0007669"/>
    <property type="project" value="TreeGrafter"/>
</dbReference>
<proteinExistence type="inferred from homology"/>
<reference evidence="15 16" key="1">
    <citation type="submission" date="2017-09" db="EMBL/GenBank/DDBJ databases">
        <title>Depth-based differentiation of microbial function through sediment-hosted aquifers and enrichment of novel symbionts in the deep terrestrial subsurface.</title>
        <authorList>
            <person name="Probst A.J."/>
            <person name="Ladd B."/>
            <person name="Jarett J.K."/>
            <person name="Geller-Mcgrath D.E."/>
            <person name="Sieber C.M."/>
            <person name="Emerson J.B."/>
            <person name="Anantharaman K."/>
            <person name="Thomas B.C."/>
            <person name="Malmstrom R."/>
            <person name="Stieglmeier M."/>
            <person name="Klingl A."/>
            <person name="Woyke T."/>
            <person name="Ryan C.M."/>
            <person name="Banfield J.F."/>
        </authorList>
    </citation>
    <scope>NUCLEOTIDE SEQUENCE [LARGE SCALE GENOMIC DNA]</scope>
    <source>
        <strain evidence="15">CG22_combo_CG10-13_8_21_14_all_47_17</strain>
    </source>
</reference>
<feature type="transmembrane region" description="Helical" evidence="14">
    <location>
        <begin position="233"/>
        <end position="251"/>
    </location>
</feature>
<keyword evidence="10" id="KW-0406">Ion transport</keyword>
<keyword evidence="4 13" id="KW-0813">Transport</keyword>
<evidence type="ECO:0000256" key="1">
    <source>
        <dbReference type="ARBA" id="ARBA00002313"/>
    </source>
</evidence>
<evidence type="ECO:0000256" key="4">
    <source>
        <dbReference type="ARBA" id="ARBA00022448"/>
    </source>
</evidence>
<accession>A0A2H0BTJ5</accession>
<comment type="caution">
    <text evidence="15">The sequence shown here is derived from an EMBL/GenBank/DDBJ whole genome shotgun (WGS) entry which is preliminary data.</text>
</comment>
<keyword evidence="11 14" id="KW-0472">Membrane</keyword>
<evidence type="ECO:0000256" key="5">
    <source>
        <dbReference type="ARBA" id="ARBA00022475"/>
    </source>
</evidence>
<evidence type="ECO:0000256" key="12">
    <source>
        <dbReference type="ARBA" id="ARBA00040080"/>
    </source>
</evidence>
<comment type="subcellular location">
    <subcellularLocation>
        <location evidence="2 13">Cell membrane</location>
        <topology evidence="2 13">Multi-pass membrane protein</topology>
    </subcellularLocation>
</comment>
<feature type="transmembrane region" description="Helical" evidence="14">
    <location>
        <begin position="122"/>
        <end position="138"/>
    </location>
</feature>